<dbReference type="EMBL" id="CP022129">
    <property type="protein sequence ID" value="ASF47913.1"/>
    <property type="molecule type" value="Genomic_DNA"/>
</dbReference>
<protein>
    <recommendedName>
        <fullName evidence="4">Phage baseplate assembly protein V</fullName>
    </recommendedName>
</protein>
<evidence type="ECO:0000313" key="3">
    <source>
        <dbReference type="Proteomes" id="UP000197019"/>
    </source>
</evidence>
<name>A0A1Z4C302_9GAMM</name>
<reference evidence="2 3" key="1">
    <citation type="submission" date="2017-06" db="EMBL/GenBank/DDBJ databases">
        <title>Genome Sequencing of the methanotroph Methylovulum psychrotolerants str. HV10-M2 isolated from a high-altitude environment.</title>
        <authorList>
            <person name="Mateos-Rivera A."/>
        </authorList>
    </citation>
    <scope>NUCLEOTIDE SEQUENCE [LARGE SCALE GENOMIC DNA]</scope>
    <source>
        <strain evidence="2 3">HV10_M2</strain>
    </source>
</reference>
<organism evidence="2 3">
    <name type="scientific">Methylovulum psychrotolerans</name>
    <dbReference type="NCBI Taxonomy" id="1704499"/>
    <lineage>
        <taxon>Bacteria</taxon>
        <taxon>Pseudomonadati</taxon>
        <taxon>Pseudomonadota</taxon>
        <taxon>Gammaproteobacteria</taxon>
        <taxon>Methylococcales</taxon>
        <taxon>Methylococcaceae</taxon>
        <taxon>Methylovulum</taxon>
    </lineage>
</organism>
<feature type="region of interest" description="Disordered" evidence="1">
    <location>
        <begin position="134"/>
        <end position="154"/>
    </location>
</feature>
<sequence length="154" mass="16488">MRKPAVISSYDAATRTCRVSIPGITDQAEVLPEAHIEYAVGDKSALTEVRIKAGDLVWVDFIDDDPRYPIITGYRNPRTGNATGVRRMQQQGIELTADGTLKLTADKIELVGTTSIKGDVAISGGDLTHENINVSSTHKHSGVQTGSGITSIPQ</sequence>
<keyword evidence="3" id="KW-1185">Reference proteome</keyword>
<dbReference type="KEGG" id="mpsy:CEK71_18595"/>
<evidence type="ECO:0000256" key="1">
    <source>
        <dbReference type="SAM" id="MobiDB-lite"/>
    </source>
</evidence>
<dbReference type="RefSeq" id="WP_088620783.1">
    <property type="nucleotide sequence ID" value="NZ_CP022129.1"/>
</dbReference>
<dbReference type="AlphaFoldDB" id="A0A1Z4C302"/>
<evidence type="ECO:0000313" key="2">
    <source>
        <dbReference type="EMBL" id="ASF47913.1"/>
    </source>
</evidence>
<proteinExistence type="predicted"/>
<dbReference type="OrthoDB" id="6691749at2"/>
<gene>
    <name evidence="2" type="ORF">CEK71_18595</name>
</gene>
<dbReference type="Proteomes" id="UP000197019">
    <property type="component" value="Chromosome"/>
</dbReference>
<accession>A0A1Z4C302</accession>
<evidence type="ECO:0008006" key="4">
    <source>
        <dbReference type="Google" id="ProtNLM"/>
    </source>
</evidence>